<keyword evidence="2" id="KW-1185">Reference proteome</keyword>
<gene>
    <name evidence="1" type="ORF">TDIS_0951</name>
</gene>
<evidence type="ECO:0000313" key="2">
    <source>
        <dbReference type="Proteomes" id="UP000078390"/>
    </source>
</evidence>
<proteinExistence type="predicted"/>
<dbReference type="EMBL" id="LWLG01000004">
    <property type="protein sequence ID" value="OAQ21025.1"/>
    <property type="molecule type" value="Genomic_DNA"/>
</dbReference>
<protein>
    <submittedName>
        <fullName evidence="1">Uncharacterized protein</fullName>
    </submittedName>
</protein>
<reference evidence="1 2" key="1">
    <citation type="submission" date="2016-04" db="EMBL/GenBank/DDBJ databases">
        <title>Genome analysis of Thermosulfurimonas dismutans, the first thermophilic sulfur-disproportionating bacterium of the phylum Thermodesulfobacteria.</title>
        <authorList>
            <person name="Mardanov A.V."/>
            <person name="Beletsky A.V."/>
            <person name="Kadnikov V.V."/>
            <person name="Slobodkin A.I."/>
            <person name="Ravin N.V."/>
        </authorList>
    </citation>
    <scope>NUCLEOTIDE SEQUENCE [LARGE SCALE GENOMIC DNA]</scope>
    <source>
        <strain evidence="1 2">S95</strain>
    </source>
</reference>
<accession>A0A179D4M6</accession>
<comment type="caution">
    <text evidence="1">The sequence shown here is derived from an EMBL/GenBank/DDBJ whole genome shotgun (WGS) entry which is preliminary data.</text>
</comment>
<dbReference type="STRING" id="999894.TDIS_0951"/>
<name>A0A179D4M6_9BACT</name>
<dbReference type="AlphaFoldDB" id="A0A179D4M6"/>
<organism evidence="1 2">
    <name type="scientific">Thermosulfurimonas dismutans</name>
    <dbReference type="NCBI Taxonomy" id="999894"/>
    <lineage>
        <taxon>Bacteria</taxon>
        <taxon>Pseudomonadati</taxon>
        <taxon>Thermodesulfobacteriota</taxon>
        <taxon>Thermodesulfobacteria</taxon>
        <taxon>Thermodesulfobacteriales</taxon>
        <taxon>Thermodesulfobacteriaceae</taxon>
        <taxon>Thermosulfurimonas</taxon>
    </lineage>
</organism>
<evidence type="ECO:0000313" key="1">
    <source>
        <dbReference type="EMBL" id="OAQ21025.1"/>
    </source>
</evidence>
<sequence>MPGWASAAGGRVLRVLGPAVTVWFPSGFLAQAFALSCGLSPARAFRAPSGGFAVVVPASALSSVRPRCAFCARLGRCAVASPGPGCGFRPFRRPPRQGSLFKLGA</sequence>
<dbReference type="Proteomes" id="UP000078390">
    <property type="component" value="Unassembled WGS sequence"/>
</dbReference>